<proteinExistence type="inferred from homology"/>
<dbReference type="InterPro" id="IPR022301">
    <property type="entry name" value="Integral_membrane_YjbE"/>
</dbReference>
<feature type="transmembrane region" description="Helical" evidence="6">
    <location>
        <begin position="70"/>
        <end position="88"/>
    </location>
</feature>
<accession>A0ABU4RMD5</accession>
<comment type="caution">
    <text evidence="7">The sequence shown here is derived from an EMBL/GenBank/DDBJ whole genome shotgun (WGS) entry which is preliminary data.</text>
</comment>
<dbReference type="NCBIfam" id="TIGR03717">
    <property type="entry name" value="R_switched_YjbE"/>
    <property type="match status" value="1"/>
</dbReference>
<dbReference type="PANTHER" id="PTHR30238">
    <property type="entry name" value="MEMBRANE BOUND PREDICTED REDOX MODULATOR"/>
    <property type="match status" value="1"/>
</dbReference>
<evidence type="ECO:0000256" key="3">
    <source>
        <dbReference type="ARBA" id="ARBA00022692"/>
    </source>
</evidence>
<feature type="transmembrane region" description="Helical" evidence="6">
    <location>
        <begin position="194"/>
        <end position="218"/>
    </location>
</feature>
<dbReference type="Pfam" id="PF03741">
    <property type="entry name" value="TerC"/>
    <property type="match status" value="1"/>
</dbReference>
<feature type="transmembrane region" description="Helical" evidence="6">
    <location>
        <begin position="136"/>
        <end position="157"/>
    </location>
</feature>
<evidence type="ECO:0000313" key="8">
    <source>
        <dbReference type="Proteomes" id="UP001274321"/>
    </source>
</evidence>
<evidence type="ECO:0000313" key="7">
    <source>
        <dbReference type="EMBL" id="MDX6805269.1"/>
    </source>
</evidence>
<keyword evidence="5 6" id="KW-0472">Membrane</keyword>
<dbReference type="EMBL" id="JAXAFJ010000002">
    <property type="protein sequence ID" value="MDX6805269.1"/>
    <property type="molecule type" value="Genomic_DNA"/>
</dbReference>
<protein>
    <submittedName>
        <fullName evidence="7">TerC family protein</fullName>
    </submittedName>
</protein>
<feature type="transmembrane region" description="Helical" evidence="6">
    <location>
        <begin position="14"/>
        <end position="33"/>
    </location>
</feature>
<evidence type="ECO:0000256" key="2">
    <source>
        <dbReference type="ARBA" id="ARBA00007511"/>
    </source>
</evidence>
<keyword evidence="4 6" id="KW-1133">Transmembrane helix</keyword>
<reference evidence="7 8" key="1">
    <citation type="submission" date="2023-11" db="EMBL/GenBank/DDBJ databases">
        <authorList>
            <person name="Bao R."/>
        </authorList>
    </citation>
    <scope>NUCLEOTIDE SEQUENCE [LARGE SCALE GENOMIC DNA]</scope>
    <source>
        <strain evidence="7 8">PJ23</strain>
    </source>
</reference>
<evidence type="ECO:0000256" key="6">
    <source>
        <dbReference type="SAM" id="Phobius"/>
    </source>
</evidence>
<feature type="transmembrane region" description="Helical" evidence="6">
    <location>
        <begin position="164"/>
        <end position="182"/>
    </location>
</feature>
<evidence type="ECO:0000256" key="1">
    <source>
        <dbReference type="ARBA" id="ARBA00004141"/>
    </source>
</evidence>
<feature type="transmembrane region" description="Helical" evidence="6">
    <location>
        <begin position="108"/>
        <end position="130"/>
    </location>
</feature>
<evidence type="ECO:0000256" key="4">
    <source>
        <dbReference type="ARBA" id="ARBA00022989"/>
    </source>
</evidence>
<organism evidence="7 8">
    <name type="scientific">Terrihabitans rhizophilus</name>
    <dbReference type="NCBI Taxonomy" id="3092662"/>
    <lineage>
        <taxon>Bacteria</taxon>
        <taxon>Pseudomonadati</taxon>
        <taxon>Pseudomonadota</taxon>
        <taxon>Alphaproteobacteria</taxon>
        <taxon>Hyphomicrobiales</taxon>
        <taxon>Terrihabitans</taxon>
    </lineage>
</organism>
<feature type="transmembrane region" description="Helical" evidence="6">
    <location>
        <begin position="45"/>
        <end position="64"/>
    </location>
</feature>
<dbReference type="InterPro" id="IPR005496">
    <property type="entry name" value="Integral_membrane_TerC"/>
</dbReference>
<dbReference type="RefSeq" id="WP_319843393.1">
    <property type="nucleotide sequence ID" value="NZ_JAXAFJ010000002.1"/>
</dbReference>
<keyword evidence="8" id="KW-1185">Reference proteome</keyword>
<dbReference type="Proteomes" id="UP001274321">
    <property type="component" value="Unassembled WGS sequence"/>
</dbReference>
<comment type="similarity">
    <text evidence="2">Belongs to the TerC family.</text>
</comment>
<evidence type="ECO:0000256" key="5">
    <source>
        <dbReference type="ARBA" id="ARBA00023136"/>
    </source>
</evidence>
<gene>
    <name evidence="7" type="ORF">SCD90_04250</name>
</gene>
<sequence length="236" mass="25018">MEFGATEWLALGQIIWINALLSGDNAVVIAMACRSLPPAQRRTGMILGAGVAIGLRIIFTLIIVTLMGIPYLKVIGALALLYIAIDLIRPKNDDEHGVQGHDNMWRAVGTIAIADVVMSLDNVIAIAGVAGDHWGLLILGLVISIPMIIAGSAIILAAIDKFPIIVWAGAALLGFVAGEMLVSDVALVERFGEAFIHSWETTVAIVLAAAVVMVGWLLSRISAEKRAEAEDLTPTH</sequence>
<keyword evidence="3 6" id="KW-0812">Transmembrane</keyword>
<dbReference type="PANTHER" id="PTHR30238:SF4">
    <property type="entry name" value="SLL1022 PROTEIN"/>
    <property type="match status" value="1"/>
</dbReference>
<comment type="subcellular location">
    <subcellularLocation>
        <location evidence="1">Membrane</location>
        <topology evidence="1">Multi-pass membrane protein</topology>
    </subcellularLocation>
</comment>
<name>A0ABU4RMD5_9HYPH</name>